<gene>
    <name evidence="3" type="ORF">Nepgr_014697</name>
</gene>
<feature type="transmembrane region" description="Helical" evidence="2">
    <location>
        <begin position="119"/>
        <end position="144"/>
    </location>
</feature>
<protein>
    <submittedName>
        <fullName evidence="3">Uncharacterized protein</fullName>
    </submittedName>
</protein>
<name>A0AAD3XQK5_NEPGR</name>
<keyword evidence="2" id="KW-0812">Transmembrane</keyword>
<evidence type="ECO:0000256" key="2">
    <source>
        <dbReference type="SAM" id="Phobius"/>
    </source>
</evidence>
<evidence type="ECO:0000256" key="1">
    <source>
        <dbReference type="SAM" id="MobiDB-lite"/>
    </source>
</evidence>
<comment type="caution">
    <text evidence="3">The sequence shown here is derived from an EMBL/GenBank/DDBJ whole genome shotgun (WGS) entry which is preliminary data.</text>
</comment>
<reference evidence="3" key="1">
    <citation type="submission" date="2023-05" db="EMBL/GenBank/DDBJ databases">
        <title>Nepenthes gracilis genome sequencing.</title>
        <authorList>
            <person name="Fukushima K."/>
        </authorList>
    </citation>
    <scope>NUCLEOTIDE SEQUENCE</scope>
    <source>
        <strain evidence="3">SING2019-196</strain>
    </source>
</reference>
<accession>A0AAD3XQK5</accession>
<evidence type="ECO:0000313" key="4">
    <source>
        <dbReference type="Proteomes" id="UP001279734"/>
    </source>
</evidence>
<dbReference type="Proteomes" id="UP001279734">
    <property type="component" value="Unassembled WGS sequence"/>
</dbReference>
<keyword evidence="2" id="KW-1133">Transmembrane helix</keyword>
<keyword evidence="2" id="KW-0472">Membrane</keyword>
<feature type="compositionally biased region" description="Polar residues" evidence="1">
    <location>
        <begin position="12"/>
        <end position="22"/>
    </location>
</feature>
<dbReference type="AlphaFoldDB" id="A0AAD3XQK5"/>
<proteinExistence type="predicted"/>
<evidence type="ECO:0000313" key="3">
    <source>
        <dbReference type="EMBL" id="GMH12856.1"/>
    </source>
</evidence>
<dbReference type="EMBL" id="BSYO01000012">
    <property type="protein sequence ID" value="GMH12856.1"/>
    <property type="molecule type" value="Genomic_DNA"/>
</dbReference>
<feature type="transmembrane region" description="Helical" evidence="2">
    <location>
        <begin position="150"/>
        <end position="175"/>
    </location>
</feature>
<feature type="transmembrane region" description="Helical" evidence="2">
    <location>
        <begin position="182"/>
        <end position="198"/>
    </location>
</feature>
<keyword evidence="4" id="KW-1185">Reference proteome</keyword>
<feature type="region of interest" description="Disordered" evidence="1">
    <location>
        <begin position="1"/>
        <end position="42"/>
    </location>
</feature>
<organism evidence="3 4">
    <name type="scientific">Nepenthes gracilis</name>
    <name type="common">Slender pitcher plant</name>
    <dbReference type="NCBI Taxonomy" id="150966"/>
    <lineage>
        <taxon>Eukaryota</taxon>
        <taxon>Viridiplantae</taxon>
        <taxon>Streptophyta</taxon>
        <taxon>Embryophyta</taxon>
        <taxon>Tracheophyta</taxon>
        <taxon>Spermatophyta</taxon>
        <taxon>Magnoliopsida</taxon>
        <taxon>eudicotyledons</taxon>
        <taxon>Gunneridae</taxon>
        <taxon>Pentapetalae</taxon>
        <taxon>Caryophyllales</taxon>
        <taxon>Nepenthaceae</taxon>
        <taxon>Nepenthes</taxon>
    </lineage>
</organism>
<sequence>MIPASLTGRQPKLTSGCTSLSRAPQKHKESQPHQHQICGTKGKRNAMQHRIHLVEHRVTADISFQYGKMTFYPAAHQTNCIKQGRVMSTGQIKHQQKEHQPRETAPDLHQIVRMRFAAFLFRGLVFIAGFGCCLFAIAFLRLYLLRLLGALAPAAVLVASAGVIMCISVGCYSTLKDSVQPYFFWCCSVSLAVYPIVMV</sequence>